<keyword evidence="3" id="KW-1185">Reference proteome</keyword>
<dbReference type="AlphaFoldDB" id="A0AAV2M6B0"/>
<organism evidence="2 3">
    <name type="scientific">Knipowitschia caucasica</name>
    <name type="common">Caucasian dwarf goby</name>
    <name type="synonym">Pomatoschistus caucasicus</name>
    <dbReference type="NCBI Taxonomy" id="637954"/>
    <lineage>
        <taxon>Eukaryota</taxon>
        <taxon>Metazoa</taxon>
        <taxon>Chordata</taxon>
        <taxon>Craniata</taxon>
        <taxon>Vertebrata</taxon>
        <taxon>Euteleostomi</taxon>
        <taxon>Actinopterygii</taxon>
        <taxon>Neopterygii</taxon>
        <taxon>Teleostei</taxon>
        <taxon>Neoteleostei</taxon>
        <taxon>Acanthomorphata</taxon>
        <taxon>Gobiaria</taxon>
        <taxon>Gobiiformes</taxon>
        <taxon>Gobioidei</taxon>
        <taxon>Gobiidae</taxon>
        <taxon>Gobiinae</taxon>
        <taxon>Knipowitschia</taxon>
    </lineage>
</organism>
<accession>A0AAV2M6B0</accession>
<evidence type="ECO:0000256" key="1">
    <source>
        <dbReference type="SAM" id="SignalP"/>
    </source>
</evidence>
<evidence type="ECO:0000313" key="3">
    <source>
        <dbReference type="Proteomes" id="UP001497482"/>
    </source>
</evidence>
<feature type="chain" id="PRO_5043875553" evidence="1">
    <location>
        <begin position="29"/>
        <end position="104"/>
    </location>
</feature>
<protein>
    <submittedName>
        <fullName evidence="2">Uncharacterized protein</fullName>
    </submittedName>
</protein>
<dbReference type="EMBL" id="OZ035828">
    <property type="protein sequence ID" value="CAL1608873.1"/>
    <property type="molecule type" value="Genomic_DNA"/>
</dbReference>
<keyword evidence="1" id="KW-0732">Signal</keyword>
<evidence type="ECO:0000313" key="2">
    <source>
        <dbReference type="EMBL" id="CAL1608873.1"/>
    </source>
</evidence>
<proteinExistence type="predicted"/>
<name>A0AAV2M6B0_KNICA</name>
<feature type="signal peptide" evidence="1">
    <location>
        <begin position="1"/>
        <end position="28"/>
    </location>
</feature>
<gene>
    <name evidence="2" type="ORF">KC01_LOCUS35721</name>
</gene>
<reference evidence="2 3" key="1">
    <citation type="submission" date="2024-04" db="EMBL/GenBank/DDBJ databases">
        <authorList>
            <person name="Waldvogel A.-M."/>
            <person name="Schoenle A."/>
        </authorList>
    </citation>
    <scope>NUCLEOTIDE SEQUENCE [LARGE SCALE GENOMIC DNA]</scope>
</reference>
<sequence>MSSVFLRTWLRAFRSVLSLSLSIWAASSTAHDAVALATAAPPPQLGPHVKGHCLSSAPTLKDTASAGLQLMAVQSSLACPLPLSALVPSNALEHGPSIKYAQVS</sequence>
<dbReference type="Proteomes" id="UP001497482">
    <property type="component" value="Chromosome 6"/>
</dbReference>